<organism evidence="5 6">
    <name type="scientific">Streptantibioticus ferralitis</name>
    <dbReference type="NCBI Taxonomy" id="236510"/>
    <lineage>
        <taxon>Bacteria</taxon>
        <taxon>Bacillati</taxon>
        <taxon>Actinomycetota</taxon>
        <taxon>Actinomycetes</taxon>
        <taxon>Kitasatosporales</taxon>
        <taxon>Streptomycetaceae</taxon>
        <taxon>Streptantibioticus</taxon>
    </lineage>
</organism>
<evidence type="ECO:0000256" key="2">
    <source>
        <dbReference type="ARBA" id="ARBA00023002"/>
    </source>
</evidence>
<keyword evidence="2" id="KW-0560">Oxidoreductase</keyword>
<dbReference type="InterPro" id="IPR023753">
    <property type="entry name" value="FAD/NAD-binding_dom"/>
</dbReference>
<evidence type="ECO:0000313" key="6">
    <source>
        <dbReference type="Proteomes" id="UP001220022"/>
    </source>
</evidence>
<dbReference type="InterPro" id="IPR036188">
    <property type="entry name" value="FAD/NAD-bd_sf"/>
</dbReference>
<comment type="caution">
    <text evidence="5">The sequence shown here is derived from an EMBL/GenBank/DDBJ whole genome shotgun (WGS) entry which is preliminary data.</text>
</comment>
<gene>
    <name evidence="5" type="ORF">P2L57_09655</name>
</gene>
<dbReference type="Proteomes" id="UP001220022">
    <property type="component" value="Unassembled WGS sequence"/>
</dbReference>
<evidence type="ECO:0000256" key="3">
    <source>
        <dbReference type="ARBA" id="ARBA00048132"/>
    </source>
</evidence>
<evidence type="ECO:0000259" key="4">
    <source>
        <dbReference type="Pfam" id="PF07992"/>
    </source>
</evidence>
<protein>
    <submittedName>
        <fullName evidence="5">NAD(P)/FAD-dependent oxidoreductase</fullName>
    </submittedName>
</protein>
<accession>A0ABT5YWL1</accession>
<evidence type="ECO:0000256" key="1">
    <source>
        <dbReference type="ARBA" id="ARBA00022630"/>
    </source>
</evidence>
<dbReference type="InterPro" id="IPR050097">
    <property type="entry name" value="Ferredoxin-NADP_redctase_2"/>
</dbReference>
<evidence type="ECO:0000313" key="5">
    <source>
        <dbReference type="EMBL" id="MDF2255979.1"/>
    </source>
</evidence>
<feature type="domain" description="FAD/NAD(P)-binding" evidence="4">
    <location>
        <begin position="20"/>
        <end position="309"/>
    </location>
</feature>
<name>A0ABT5YWL1_9ACTN</name>
<dbReference type="PANTHER" id="PTHR48105">
    <property type="entry name" value="THIOREDOXIN REDUCTASE 1-RELATED-RELATED"/>
    <property type="match status" value="1"/>
</dbReference>
<dbReference type="PRINTS" id="PR00469">
    <property type="entry name" value="PNDRDTASEII"/>
</dbReference>
<dbReference type="RefSeq" id="WP_275811455.1">
    <property type="nucleotide sequence ID" value="NZ_BAAANM010000018.1"/>
</dbReference>
<dbReference type="Pfam" id="PF07992">
    <property type="entry name" value="Pyr_redox_2"/>
    <property type="match status" value="1"/>
</dbReference>
<dbReference type="PRINTS" id="PR00368">
    <property type="entry name" value="FADPNR"/>
</dbReference>
<reference evidence="5 6" key="1">
    <citation type="submission" date="2023-03" db="EMBL/GenBank/DDBJ databases">
        <title>Draft genome sequence of type strain Streptomyces ferralitis JCM 14344.</title>
        <authorList>
            <person name="Klaysubun C."/>
            <person name="Duangmal K."/>
        </authorList>
    </citation>
    <scope>NUCLEOTIDE SEQUENCE [LARGE SCALE GENOMIC DNA]</scope>
    <source>
        <strain evidence="5 6">JCM 14344</strain>
    </source>
</reference>
<proteinExistence type="predicted"/>
<dbReference type="EMBL" id="JARHTQ010000005">
    <property type="protein sequence ID" value="MDF2255979.1"/>
    <property type="molecule type" value="Genomic_DNA"/>
</dbReference>
<keyword evidence="1" id="KW-0285">Flavoprotein</keyword>
<comment type="catalytic activity">
    <reaction evidence="3">
        <text>[thioredoxin]-dithiol + NADP(+) = [thioredoxin]-disulfide + NADPH + H(+)</text>
        <dbReference type="Rhea" id="RHEA:20345"/>
        <dbReference type="Rhea" id="RHEA-COMP:10698"/>
        <dbReference type="Rhea" id="RHEA-COMP:10700"/>
        <dbReference type="ChEBI" id="CHEBI:15378"/>
        <dbReference type="ChEBI" id="CHEBI:29950"/>
        <dbReference type="ChEBI" id="CHEBI:50058"/>
        <dbReference type="ChEBI" id="CHEBI:57783"/>
        <dbReference type="ChEBI" id="CHEBI:58349"/>
        <dbReference type="EC" id="1.8.1.9"/>
    </reaction>
</comment>
<keyword evidence="6" id="KW-1185">Reference proteome</keyword>
<dbReference type="SUPFAM" id="SSF51905">
    <property type="entry name" value="FAD/NAD(P)-binding domain"/>
    <property type="match status" value="1"/>
</dbReference>
<dbReference type="Gene3D" id="3.50.50.60">
    <property type="entry name" value="FAD/NAD(P)-binding domain"/>
    <property type="match status" value="2"/>
</dbReference>
<sequence>MTKQHQQVPGAVSTGPERTYDVVVVGGGAAGLSGGLALARARRSVLVVDAGEPRNAAAAGVHNYLGREGTPPSELLATGRAEVARYGGTVLAGRVVSARRLADDGGDREGFAVALADGTQLVARRLLVADGLVDELPDIAGLARRWGREVLHCPYCHGWEVRDQAIGVLATGPSGVGQALMFRQWSAEVTLFLHTAPDPTDEQWEQLAARGIAVVHGEVSGVDMTDDRLTGLRLRSGRVVACQAVAVAPRFTARSDVLASLGVEVVERKAGDHVLGSVAAADPTGATEVAGVWVAGNAADLYAGTIQAAAGGLTAAAAINADLIAEDTARAVTAFRARVPATLEPFSAQMEADVCERVLGDRRHGL</sequence>